<evidence type="ECO:0000259" key="2">
    <source>
        <dbReference type="PROSITE" id="PS50975"/>
    </source>
</evidence>
<dbReference type="RefSeq" id="WP_161408589.1">
    <property type="nucleotide sequence ID" value="NZ_WTUZ01000022.1"/>
</dbReference>
<evidence type="ECO:0000256" key="1">
    <source>
        <dbReference type="PROSITE-ProRule" id="PRU00409"/>
    </source>
</evidence>
<accession>A0A6L8V2P7</accession>
<dbReference type="GO" id="GO:0046872">
    <property type="term" value="F:metal ion binding"/>
    <property type="evidence" value="ECO:0007669"/>
    <property type="project" value="InterPro"/>
</dbReference>
<reference evidence="3 4" key="1">
    <citation type="submission" date="2019-12" db="EMBL/GenBank/DDBJ databases">
        <title>Paenibacillus sp. nov. sp. isolated from soil.</title>
        <authorList>
            <person name="Kim J."/>
            <person name="Jeong S.E."/>
            <person name="Jung H.S."/>
            <person name="Jeon C.O."/>
        </authorList>
    </citation>
    <scope>NUCLEOTIDE SEQUENCE [LARGE SCALE GENOMIC DNA]</scope>
    <source>
        <strain evidence="3 4">5J-6</strain>
    </source>
</reference>
<protein>
    <submittedName>
        <fullName evidence="3">YheC/YheD family protein</fullName>
    </submittedName>
</protein>
<keyword evidence="1" id="KW-0067">ATP-binding</keyword>
<feature type="domain" description="ATP-grasp" evidence="2">
    <location>
        <begin position="29"/>
        <end position="258"/>
    </location>
</feature>
<comment type="caution">
    <text evidence="3">The sequence shown here is derived from an EMBL/GenBank/DDBJ whole genome shotgun (WGS) entry which is preliminary data.</text>
</comment>
<dbReference type="Pfam" id="PF14398">
    <property type="entry name" value="ATPgrasp_YheCD"/>
    <property type="match status" value="1"/>
</dbReference>
<dbReference type="InterPro" id="IPR011761">
    <property type="entry name" value="ATP-grasp"/>
</dbReference>
<dbReference type="InterPro" id="IPR026838">
    <property type="entry name" value="YheC/D"/>
</dbReference>
<dbReference type="AlphaFoldDB" id="A0A6L8V2P7"/>
<dbReference type="PROSITE" id="PS50975">
    <property type="entry name" value="ATP_GRASP"/>
    <property type="match status" value="1"/>
</dbReference>
<dbReference type="GO" id="GO:0005524">
    <property type="term" value="F:ATP binding"/>
    <property type="evidence" value="ECO:0007669"/>
    <property type="project" value="UniProtKB-UniRule"/>
</dbReference>
<name>A0A6L8V2P7_9BACL</name>
<dbReference type="SUPFAM" id="SSF56059">
    <property type="entry name" value="Glutathione synthetase ATP-binding domain-like"/>
    <property type="match status" value="1"/>
</dbReference>
<dbReference type="Gene3D" id="3.30.470.20">
    <property type="entry name" value="ATP-grasp fold, B domain"/>
    <property type="match status" value="1"/>
</dbReference>
<organism evidence="3 4">
    <name type="scientific">Paenibacillus silvestris</name>
    <dbReference type="NCBI Taxonomy" id="2606219"/>
    <lineage>
        <taxon>Bacteria</taxon>
        <taxon>Bacillati</taxon>
        <taxon>Bacillota</taxon>
        <taxon>Bacilli</taxon>
        <taxon>Bacillales</taxon>
        <taxon>Paenibacillaceae</taxon>
        <taxon>Paenibacillus</taxon>
    </lineage>
</organism>
<proteinExistence type="predicted"/>
<keyword evidence="1" id="KW-0547">Nucleotide-binding</keyword>
<dbReference type="Proteomes" id="UP000481087">
    <property type="component" value="Unassembled WGS sequence"/>
</dbReference>
<dbReference type="EMBL" id="WTUZ01000022">
    <property type="protein sequence ID" value="MZQ84484.1"/>
    <property type="molecule type" value="Genomic_DNA"/>
</dbReference>
<evidence type="ECO:0000313" key="4">
    <source>
        <dbReference type="Proteomes" id="UP000481087"/>
    </source>
</evidence>
<evidence type="ECO:0000313" key="3">
    <source>
        <dbReference type="EMBL" id="MZQ84484.1"/>
    </source>
</evidence>
<sequence length="263" mass="30463">MRKVVKKRTKVRYPRYVMSKIGKTKAVEATATLKEYVPTTKWMTAESLKQMLNQHKMVYIKPNVGMFGNGVIRVEMSDGEGAIMPYSYQLGVNLKRFKTFEDMYASITKKVGKQRYLVQKGIHLLKYKGNRFDLRIMVQQTPLRNWETTGVIGRVAHPSKIVTNFHNGGTLKPVDTLLLSYLPSSEREDYVKKLQVLGKRVAKAINTKYRGVKEIGVDVALDKDLHPWILEVNTSPDPYIFRRLRDKRIFAKMRRYAKAYGRL</sequence>
<gene>
    <name evidence="3" type="ORF">GQF01_20480</name>
</gene>
<keyword evidence="4" id="KW-1185">Reference proteome</keyword>